<evidence type="ECO:0000256" key="1">
    <source>
        <dbReference type="SAM" id="MobiDB-lite"/>
    </source>
</evidence>
<feature type="region of interest" description="Disordered" evidence="1">
    <location>
        <begin position="1"/>
        <end position="25"/>
    </location>
</feature>
<reference evidence="2" key="1">
    <citation type="submission" date="2023-05" db="EMBL/GenBank/DDBJ databases">
        <title>Nepenthes gracilis genome sequencing.</title>
        <authorList>
            <person name="Fukushima K."/>
        </authorList>
    </citation>
    <scope>NUCLEOTIDE SEQUENCE</scope>
    <source>
        <strain evidence="2">SING2019-196</strain>
    </source>
</reference>
<keyword evidence="3" id="KW-1185">Reference proteome</keyword>
<dbReference type="Proteomes" id="UP001279734">
    <property type="component" value="Unassembled WGS sequence"/>
</dbReference>
<protein>
    <submittedName>
        <fullName evidence="2">Uncharacterized protein</fullName>
    </submittedName>
</protein>
<dbReference type="AlphaFoldDB" id="A0AAD3SBN6"/>
<name>A0AAD3SBN6_NEPGR</name>
<proteinExistence type="predicted"/>
<evidence type="ECO:0000313" key="2">
    <source>
        <dbReference type="EMBL" id="GMH07855.1"/>
    </source>
</evidence>
<sequence>MPSGVEGFASCTRPPTAEDTGNSSTKVFSLPELVGHTRAINPHAPISTSAEVITSYGNDPSGHHGNVQPTIGERASNTQ</sequence>
<feature type="region of interest" description="Disordered" evidence="1">
    <location>
        <begin position="53"/>
        <end position="79"/>
    </location>
</feature>
<organism evidence="2 3">
    <name type="scientific">Nepenthes gracilis</name>
    <name type="common">Slender pitcher plant</name>
    <dbReference type="NCBI Taxonomy" id="150966"/>
    <lineage>
        <taxon>Eukaryota</taxon>
        <taxon>Viridiplantae</taxon>
        <taxon>Streptophyta</taxon>
        <taxon>Embryophyta</taxon>
        <taxon>Tracheophyta</taxon>
        <taxon>Spermatophyta</taxon>
        <taxon>Magnoliopsida</taxon>
        <taxon>eudicotyledons</taxon>
        <taxon>Gunneridae</taxon>
        <taxon>Pentapetalae</taxon>
        <taxon>Caryophyllales</taxon>
        <taxon>Nepenthaceae</taxon>
        <taxon>Nepenthes</taxon>
    </lineage>
</organism>
<evidence type="ECO:0000313" key="3">
    <source>
        <dbReference type="Proteomes" id="UP001279734"/>
    </source>
</evidence>
<accession>A0AAD3SBN6</accession>
<dbReference type="EMBL" id="BSYO01000007">
    <property type="protein sequence ID" value="GMH07855.1"/>
    <property type="molecule type" value="Genomic_DNA"/>
</dbReference>
<comment type="caution">
    <text evidence="2">The sequence shown here is derived from an EMBL/GenBank/DDBJ whole genome shotgun (WGS) entry which is preliminary data.</text>
</comment>
<gene>
    <name evidence="2" type="ORF">Nepgr_009695</name>
</gene>